<dbReference type="Pfam" id="PF13438">
    <property type="entry name" value="DUF4113"/>
    <property type="match status" value="1"/>
</dbReference>
<accession>A0A1E2VBZ6</accession>
<reference evidence="7 8" key="1">
    <citation type="submission" date="2016-08" db="EMBL/GenBank/DDBJ databases">
        <authorList>
            <person name="Seilhamer J.J."/>
        </authorList>
    </citation>
    <scope>NUCLEOTIDE SEQUENCE [LARGE SCALE GENOMIC DNA]</scope>
    <source>
        <strain evidence="7 8">PH27A</strain>
    </source>
</reference>
<keyword evidence="5" id="KW-0742">SOS response</keyword>
<dbReference type="GO" id="GO:0006281">
    <property type="term" value="P:DNA repair"/>
    <property type="evidence" value="ECO:0007669"/>
    <property type="project" value="UniProtKB-KW"/>
</dbReference>
<evidence type="ECO:0000259" key="6">
    <source>
        <dbReference type="PROSITE" id="PS50173"/>
    </source>
</evidence>
<dbReference type="PANTHER" id="PTHR11076">
    <property type="entry name" value="DNA REPAIR POLYMERASE UMUC / TRANSFERASE FAMILY MEMBER"/>
    <property type="match status" value="1"/>
</dbReference>
<dbReference type="Pfam" id="PF11799">
    <property type="entry name" value="IMS_C"/>
    <property type="match status" value="1"/>
</dbReference>
<dbReference type="CDD" id="cd01700">
    <property type="entry name" value="PolY_Pol_V_umuC"/>
    <property type="match status" value="1"/>
</dbReference>
<dbReference type="RefSeq" id="WP_068999511.1">
    <property type="nucleotide sequence ID" value="NZ_MDTQ01000001.1"/>
</dbReference>
<dbReference type="AlphaFoldDB" id="A0A1E2VBZ6"/>
<evidence type="ECO:0000256" key="1">
    <source>
        <dbReference type="ARBA" id="ARBA00010945"/>
    </source>
</evidence>
<gene>
    <name evidence="7" type="ORF">BFW38_14310</name>
</gene>
<feature type="domain" description="UmuC" evidence="6">
    <location>
        <begin position="4"/>
        <end position="193"/>
    </location>
</feature>
<keyword evidence="2" id="KW-0227">DNA damage</keyword>
<dbReference type="SUPFAM" id="SSF56672">
    <property type="entry name" value="DNA/RNA polymerases"/>
    <property type="match status" value="1"/>
</dbReference>
<evidence type="ECO:0000313" key="7">
    <source>
        <dbReference type="EMBL" id="ODC04527.1"/>
    </source>
</evidence>
<evidence type="ECO:0000256" key="5">
    <source>
        <dbReference type="ARBA" id="ARBA00023236"/>
    </source>
</evidence>
<dbReference type="InterPro" id="IPR043128">
    <property type="entry name" value="Rev_trsase/Diguanyl_cyclase"/>
</dbReference>
<dbReference type="Gene3D" id="3.30.70.270">
    <property type="match status" value="1"/>
</dbReference>
<dbReference type="GO" id="GO:0042276">
    <property type="term" value="P:error-prone translesion synthesis"/>
    <property type="evidence" value="ECO:0007669"/>
    <property type="project" value="TreeGrafter"/>
</dbReference>
<evidence type="ECO:0000313" key="8">
    <source>
        <dbReference type="Proteomes" id="UP000094291"/>
    </source>
</evidence>
<dbReference type="PANTHER" id="PTHR11076:SF34">
    <property type="entry name" value="PROTEIN UMUC"/>
    <property type="match status" value="1"/>
</dbReference>
<keyword evidence="3" id="KW-0741">SOS mutagenesis</keyword>
<dbReference type="PROSITE" id="PS50173">
    <property type="entry name" value="UMUC"/>
    <property type="match status" value="1"/>
</dbReference>
<dbReference type="InterPro" id="IPR050116">
    <property type="entry name" value="DNA_polymerase-Y"/>
</dbReference>
<evidence type="ECO:0000256" key="4">
    <source>
        <dbReference type="ARBA" id="ARBA00023204"/>
    </source>
</evidence>
<dbReference type="InterPro" id="IPR017961">
    <property type="entry name" value="DNA_pol_Y-fam_little_finger"/>
</dbReference>
<dbReference type="Pfam" id="PF00817">
    <property type="entry name" value="IMS"/>
    <property type="match status" value="1"/>
</dbReference>
<proteinExistence type="inferred from homology"/>
<evidence type="ECO:0000256" key="2">
    <source>
        <dbReference type="ARBA" id="ARBA00022763"/>
    </source>
</evidence>
<dbReference type="GO" id="GO:0003684">
    <property type="term" value="F:damaged DNA binding"/>
    <property type="evidence" value="ECO:0007669"/>
    <property type="project" value="InterPro"/>
</dbReference>
<dbReference type="InterPro" id="IPR043502">
    <property type="entry name" value="DNA/RNA_pol_sf"/>
</dbReference>
<dbReference type="STRING" id="197479.BFW38_14310"/>
<comment type="similarity">
    <text evidence="1">Belongs to the DNA polymerase type-Y family.</text>
</comment>
<sequence>MNGIALIDCNSFYASCEQLFRPDLRDRAVVVLSNNDGCIIARNELAKQLQIPMGVPFFQVQRVLDQAGAAIFSSNYALYGDLSNRVMSLLEQTAPEIEVYSIDEAFADCSGLDLPKQIVLVQQMYQQVTQWVGLPIGIGLAPNKTLAKLANRLAKTDAHRPWMIGPGQASLHEAQHRAQLLPQIPIHQVWGVGQRLAARLSQMGIKTAADLAERDPTLIKRQFNRLLEGTLRELRGERIFALNQGPETQHHCINSRSLKWSTNDPTILKQALATHAAKCGRKLRRQGLVARHLSIQLKGKVRGLNVRRQTYQALDPVSNDSRQLIQHAHHLFEQLSQQDPTWQHIRFNKVGVIVGDLQTADSVQLDLLSEQPSVRHQSLMTLMDRMNQKGLGQSFIAAEGGPQQHWHMRRDRLSPRYTTVWQDLPRVS</sequence>
<dbReference type="Gene3D" id="3.40.1170.60">
    <property type="match status" value="1"/>
</dbReference>
<dbReference type="InterPro" id="IPR001126">
    <property type="entry name" value="UmuC"/>
</dbReference>
<name>A0A1E2VBZ6_9GAMM</name>
<dbReference type="GO" id="GO:0005829">
    <property type="term" value="C:cytosol"/>
    <property type="evidence" value="ECO:0007669"/>
    <property type="project" value="TreeGrafter"/>
</dbReference>
<dbReference type="OrthoDB" id="9808813at2"/>
<dbReference type="InterPro" id="IPR025188">
    <property type="entry name" value="DUF4113"/>
</dbReference>
<protein>
    <recommendedName>
        <fullName evidence="6">UmuC domain-containing protein</fullName>
    </recommendedName>
</protein>
<dbReference type="GO" id="GO:0009432">
    <property type="term" value="P:SOS response"/>
    <property type="evidence" value="ECO:0007669"/>
    <property type="project" value="UniProtKB-KW"/>
</dbReference>
<dbReference type="Gene3D" id="1.10.150.20">
    <property type="entry name" value="5' to 3' exonuclease, C-terminal subdomain"/>
    <property type="match status" value="1"/>
</dbReference>
<evidence type="ECO:0000256" key="3">
    <source>
        <dbReference type="ARBA" id="ARBA00023199"/>
    </source>
</evidence>
<keyword evidence="4" id="KW-0234">DNA repair</keyword>
<keyword evidence="8" id="KW-1185">Reference proteome</keyword>
<dbReference type="EMBL" id="MDTQ01000001">
    <property type="protein sequence ID" value="ODC04527.1"/>
    <property type="molecule type" value="Genomic_DNA"/>
</dbReference>
<dbReference type="GO" id="GO:0003887">
    <property type="term" value="F:DNA-directed DNA polymerase activity"/>
    <property type="evidence" value="ECO:0007669"/>
    <property type="project" value="TreeGrafter"/>
</dbReference>
<comment type="caution">
    <text evidence="7">The sequence shown here is derived from an EMBL/GenBank/DDBJ whole genome shotgun (WGS) entry which is preliminary data.</text>
</comment>
<dbReference type="Proteomes" id="UP000094291">
    <property type="component" value="Unassembled WGS sequence"/>
</dbReference>
<organism evidence="7 8">
    <name type="scientific">Terasakiispira papahanaumokuakeensis</name>
    <dbReference type="NCBI Taxonomy" id="197479"/>
    <lineage>
        <taxon>Bacteria</taxon>
        <taxon>Pseudomonadati</taxon>
        <taxon>Pseudomonadota</taxon>
        <taxon>Gammaproteobacteria</taxon>
        <taxon>Oceanospirillales</taxon>
        <taxon>Terasakiispira</taxon>
    </lineage>
</organism>
<dbReference type="Gene3D" id="3.30.1490.100">
    <property type="entry name" value="DNA polymerase, Y-family, little finger domain"/>
    <property type="match status" value="1"/>
</dbReference>
<dbReference type="InterPro" id="IPR036775">
    <property type="entry name" value="DNA_pol_Y-fam_lit_finger_sf"/>
</dbReference>